<dbReference type="AlphaFoldDB" id="A0A918WHL8"/>
<protein>
    <submittedName>
        <fullName evidence="1">Uncharacterized protein</fullName>
    </submittedName>
</protein>
<keyword evidence="2" id="KW-1185">Reference proteome</keyword>
<dbReference type="Proteomes" id="UP000638981">
    <property type="component" value="Unassembled WGS sequence"/>
</dbReference>
<evidence type="ECO:0000313" key="2">
    <source>
        <dbReference type="Proteomes" id="UP000638981"/>
    </source>
</evidence>
<sequence>MGGSNYPVISDDDRDPRSNGAKCKIVFEAKIFGPVPDLVAQLTTGDHLRLHYNQGPPPRIELRNNENEQVGSLVGKKVLVQVIECMLNGVAYVAEVLTISGSTITIQVRNA</sequence>
<gene>
    <name evidence="1" type="ORF">GCM10007315_13550</name>
</gene>
<reference evidence="1" key="1">
    <citation type="journal article" date="2014" name="Int. J. Syst. Evol. Microbiol.">
        <title>Complete genome sequence of Corynebacterium casei LMG S-19264T (=DSM 44701T), isolated from a smear-ripened cheese.</title>
        <authorList>
            <consortium name="US DOE Joint Genome Institute (JGI-PGF)"/>
            <person name="Walter F."/>
            <person name="Albersmeier A."/>
            <person name="Kalinowski J."/>
            <person name="Ruckert C."/>
        </authorList>
    </citation>
    <scope>NUCLEOTIDE SEQUENCE</scope>
    <source>
        <strain evidence="1">KCTC 23310</strain>
    </source>
</reference>
<name>A0A918WHL8_9RHOB</name>
<proteinExistence type="predicted"/>
<accession>A0A918WHL8</accession>
<dbReference type="EMBL" id="BMYJ01000004">
    <property type="protein sequence ID" value="GHC52367.1"/>
    <property type="molecule type" value="Genomic_DNA"/>
</dbReference>
<evidence type="ECO:0000313" key="1">
    <source>
        <dbReference type="EMBL" id="GHC52367.1"/>
    </source>
</evidence>
<reference evidence="1" key="2">
    <citation type="submission" date="2020-09" db="EMBL/GenBank/DDBJ databases">
        <authorList>
            <person name="Sun Q."/>
            <person name="Kim S."/>
        </authorList>
    </citation>
    <scope>NUCLEOTIDE SEQUENCE</scope>
    <source>
        <strain evidence="1">KCTC 23310</strain>
    </source>
</reference>
<organism evidence="1 2">
    <name type="scientific">Neogemmobacter tilapiae</name>
    <dbReference type="NCBI Taxonomy" id="875041"/>
    <lineage>
        <taxon>Bacteria</taxon>
        <taxon>Pseudomonadati</taxon>
        <taxon>Pseudomonadota</taxon>
        <taxon>Alphaproteobacteria</taxon>
        <taxon>Rhodobacterales</taxon>
        <taxon>Paracoccaceae</taxon>
        <taxon>Neogemmobacter</taxon>
    </lineage>
</organism>
<comment type="caution">
    <text evidence="1">The sequence shown here is derived from an EMBL/GenBank/DDBJ whole genome shotgun (WGS) entry which is preliminary data.</text>
</comment>